<protein>
    <submittedName>
        <fullName evidence="2">Oxidoreductase</fullName>
    </submittedName>
</protein>
<dbReference type="Pfam" id="PF00107">
    <property type="entry name" value="ADH_zinc_N"/>
    <property type="match status" value="1"/>
</dbReference>
<dbReference type="RefSeq" id="WP_113606215.1">
    <property type="nucleotide sequence ID" value="NZ_POAF01000001.1"/>
</dbReference>
<dbReference type="InterPro" id="IPR051397">
    <property type="entry name" value="Zn-ADH-like_protein"/>
</dbReference>
<dbReference type="Gene3D" id="3.40.50.720">
    <property type="entry name" value="NAD(P)-binding Rossmann-like Domain"/>
    <property type="match status" value="1"/>
</dbReference>
<dbReference type="PANTHER" id="PTHR43677:SF1">
    <property type="entry name" value="ACRYLYL-COA REDUCTASE ACUI-RELATED"/>
    <property type="match status" value="1"/>
</dbReference>
<dbReference type="EMBL" id="POAF01000001">
    <property type="protein sequence ID" value="RBM03751.1"/>
    <property type="molecule type" value="Genomic_DNA"/>
</dbReference>
<dbReference type="AlphaFoldDB" id="A0A365YM09"/>
<dbReference type="Gene3D" id="3.90.180.10">
    <property type="entry name" value="Medium-chain alcohol dehydrogenases, catalytic domain"/>
    <property type="match status" value="1"/>
</dbReference>
<name>A0A365YM09_9MICC</name>
<dbReference type="CDD" id="cd08288">
    <property type="entry name" value="MDR_yhdh"/>
    <property type="match status" value="1"/>
</dbReference>
<evidence type="ECO:0000313" key="2">
    <source>
        <dbReference type="EMBL" id="RBM03751.1"/>
    </source>
</evidence>
<gene>
    <name evidence="2" type="ORF">C1H84_00105</name>
</gene>
<proteinExistence type="predicted"/>
<comment type="caution">
    <text evidence="2">The sequence shown here is derived from an EMBL/GenBank/DDBJ whole genome shotgun (WGS) entry which is preliminary data.</text>
</comment>
<dbReference type="Pfam" id="PF08240">
    <property type="entry name" value="ADH_N"/>
    <property type="match status" value="1"/>
</dbReference>
<dbReference type="InterPro" id="IPR020843">
    <property type="entry name" value="ER"/>
</dbReference>
<evidence type="ECO:0000313" key="3">
    <source>
        <dbReference type="Proteomes" id="UP000252167"/>
    </source>
</evidence>
<keyword evidence="3" id="KW-1185">Reference proteome</keyword>
<evidence type="ECO:0000259" key="1">
    <source>
        <dbReference type="SMART" id="SM00829"/>
    </source>
</evidence>
<dbReference type="InterPro" id="IPR014188">
    <property type="entry name" value="Acrylyl-CoA_reductase_AcuI"/>
</dbReference>
<organism evidence="2 3">
    <name type="scientific">Glutamicibacter soli</name>
    <dbReference type="NCBI Taxonomy" id="453836"/>
    <lineage>
        <taxon>Bacteria</taxon>
        <taxon>Bacillati</taxon>
        <taxon>Actinomycetota</taxon>
        <taxon>Actinomycetes</taxon>
        <taxon>Micrococcales</taxon>
        <taxon>Micrococcaceae</taxon>
        <taxon>Glutamicibacter</taxon>
    </lineage>
</organism>
<sequence>MRALLIESKGAAAHLTDADPGLLAGPVELDVLYSSLNYKDGLALTGQGIARSWPLIPGIDIVGRVTRSESPEWNSGDTVILNGSGIGESTHGGYAEQARVAPDFLVRLPGTLAAHQAAAIGTAGFEAAIAVQKILDSAVAPSDGEVLVTGAAGGVGSIACALLARHGYQVVASSGRGDEEAAYLKELGAQRIIDRATLAGDAGGPLQKQLWAAAIDVAGGTTLANVLAQTSYGGLVVACGMAQSAELSITVFPHILRDVTLAGADTVSAPLATRTRAWELLAEDLDLSLLAGMSTTIELEQVLDRAEEILAGLVRGRTAVRLTA</sequence>
<dbReference type="InterPro" id="IPR013149">
    <property type="entry name" value="ADH-like_C"/>
</dbReference>
<dbReference type="SUPFAM" id="SSF51735">
    <property type="entry name" value="NAD(P)-binding Rossmann-fold domains"/>
    <property type="match status" value="1"/>
</dbReference>
<dbReference type="GO" id="GO:0043957">
    <property type="term" value="F:acryloyl-CoA reductase (NADPH) activity"/>
    <property type="evidence" value="ECO:0007669"/>
    <property type="project" value="TreeGrafter"/>
</dbReference>
<accession>A0A365YM09</accession>
<reference evidence="2 3" key="1">
    <citation type="submission" date="2018-01" db="EMBL/GenBank/DDBJ databases">
        <title>Glutamicibacter soli strain NHPC-3 Whole genome sequence and assembly.</title>
        <authorList>
            <person name="Choudhury P."/>
            <person name="Gupta D."/>
            <person name="Sengupta K."/>
            <person name="Jawed A."/>
            <person name="Sultana N."/>
            <person name="Saha P."/>
        </authorList>
    </citation>
    <scope>NUCLEOTIDE SEQUENCE [LARGE SCALE GENOMIC DNA]</scope>
    <source>
        <strain evidence="2 3">NHPC-3</strain>
    </source>
</reference>
<feature type="domain" description="Enoyl reductase (ER)" evidence="1">
    <location>
        <begin position="10"/>
        <end position="320"/>
    </location>
</feature>
<dbReference type="InterPro" id="IPR036291">
    <property type="entry name" value="NAD(P)-bd_dom_sf"/>
</dbReference>
<dbReference type="InterPro" id="IPR013154">
    <property type="entry name" value="ADH-like_N"/>
</dbReference>
<dbReference type="InterPro" id="IPR011032">
    <property type="entry name" value="GroES-like_sf"/>
</dbReference>
<dbReference type="PANTHER" id="PTHR43677">
    <property type="entry name" value="SHORT-CHAIN DEHYDROGENASE/REDUCTASE"/>
    <property type="match status" value="1"/>
</dbReference>
<dbReference type="SMART" id="SM00829">
    <property type="entry name" value="PKS_ER"/>
    <property type="match status" value="1"/>
</dbReference>
<dbReference type="NCBIfam" id="TIGR02823">
    <property type="entry name" value="oxido_YhdH"/>
    <property type="match status" value="1"/>
</dbReference>
<dbReference type="SUPFAM" id="SSF50129">
    <property type="entry name" value="GroES-like"/>
    <property type="match status" value="1"/>
</dbReference>
<dbReference type="Proteomes" id="UP000252167">
    <property type="component" value="Unassembled WGS sequence"/>
</dbReference>